<comment type="caution">
    <text evidence="7">The sequence shown here is derived from an EMBL/GenBank/DDBJ whole genome shotgun (WGS) entry which is preliminary data.</text>
</comment>
<sequence>MTQVTSTGPFGTTTASAWDHSPAEFDFRSDTLTTPTRSMLAALESINLGDEVYSECTATQSLESRIASLLGKPSALFVLSGTMANQLALRALLVQPPHSILLDSRSHIQLHEAGGVASISQAVTVPAVPSNGKYLTLEDVHQHAILSNDVHFAPTRVISLENTIGGVIMPTEEVRRIGEWARGEGIKVHLDGARLWNACSVPEPSAELLGEYARHVDCVSVCFSKSLGAPVGSCIVGDKRTIANARHMRKAIGGGIRQAGILTAMARVGVEEVFFGGKLGWANAFAKVLAEKWTALGGGFTLPVDTNMLWLDLEGRGIDDGIWKEAIEEGGVRISGDRIVCHYRECSHVNYGSEGG</sequence>
<dbReference type="InterPro" id="IPR023603">
    <property type="entry name" value="Low_specificity_L-TA-like"/>
</dbReference>
<dbReference type="GO" id="GO:0006545">
    <property type="term" value="P:glycine biosynthetic process"/>
    <property type="evidence" value="ECO:0007669"/>
    <property type="project" value="TreeGrafter"/>
</dbReference>
<dbReference type="GO" id="GO:0008732">
    <property type="term" value="F:L-allo-threonine aldolase activity"/>
    <property type="evidence" value="ECO:0007669"/>
    <property type="project" value="TreeGrafter"/>
</dbReference>
<dbReference type="FunFam" id="3.40.640.10:FF:000030">
    <property type="entry name" value="Low-specificity L-threonine aldolase"/>
    <property type="match status" value="1"/>
</dbReference>
<dbReference type="AlphaFoldDB" id="A0A317SYJ1"/>
<dbReference type="OrthoDB" id="10261951at2759"/>
<evidence type="ECO:0000259" key="6">
    <source>
        <dbReference type="Pfam" id="PF01212"/>
    </source>
</evidence>
<dbReference type="SUPFAM" id="SSF53383">
    <property type="entry name" value="PLP-dependent transferases"/>
    <property type="match status" value="1"/>
</dbReference>
<evidence type="ECO:0000256" key="1">
    <source>
        <dbReference type="ARBA" id="ARBA00001933"/>
    </source>
</evidence>
<feature type="modified residue" description="N6-(pyridoxal phosphate)lysine" evidence="5">
    <location>
        <position position="225"/>
    </location>
</feature>
<evidence type="ECO:0000256" key="3">
    <source>
        <dbReference type="ARBA" id="ARBA00022898"/>
    </source>
</evidence>
<accession>A0A317SYJ1</accession>
<comment type="similarity">
    <text evidence="2">Belongs to the threonine aldolase family.</text>
</comment>
<keyword evidence="4 7" id="KW-0456">Lyase</keyword>
<dbReference type="GO" id="GO:0006567">
    <property type="term" value="P:L-threonine catabolic process"/>
    <property type="evidence" value="ECO:0007669"/>
    <property type="project" value="TreeGrafter"/>
</dbReference>
<reference evidence="7 8" key="1">
    <citation type="submission" date="2018-03" db="EMBL/GenBank/DDBJ databases">
        <title>Genomes of Pezizomycetes fungi and the evolution of truffles.</title>
        <authorList>
            <person name="Murat C."/>
            <person name="Payen T."/>
            <person name="Noel B."/>
            <person name="Kuo A."/>
            <person name="Martin F.M."/>
        </authorList>
    </citation>
    <scope>NUCLEOTIDE SEQUENCE [LARGE SCALE GENOMIC DNA]</scope>
    <source>
        <strain evidence="7">091103-1</strain>
    </source>
</reference>
<evidence type="ECO:0000313" key="7">
    <source>
        <dbReference type="EMBL" id="PWW79394.1"/>
    </source>
</evidence>
<proteinExistence type="inferred from homology"/>
<evidence type="ECO:0000256" key="5">
    <source>
        <dbReference type="PIRSR" id="PIRSR017617-1"/>
    </source>
</evidence>
<dbReference type="PANTHER" id="PTHR48097:SF9">
    <property type="entry name" value="L-THREONINE ALDOLASE"/>
    <property type="match status" value="1"/>
</dbReference>
<evidence type="ECO:0000256" key="4">
    <source>
        <dbReference type="ARBA" id="ARBA00023239"/>
    </source>
</evidence>
<gene>
    <name evidence="7" type="ORF">C7212DRAFT_273033</name>
</gene>
<protein>
    <submittedName>
        <fullName evidence="7">Aromatic amino acid beta-eliminating lyase/threonine aldolase</fullName>
    </submittedName>
</protein>
<dbReference type="InterPro" id="IPR001597">
    <property type="entry name" value="ArAA_b-elim_lyase/Thr_aldolase"/>
</dbReference>
<keyword evidence="8" id="KW-1185">Reference proteome</keyword>
<dbReference type="Pfam" id="PF01212">
    <property type="entry name" value="Beta_elim_lyase"/>
    <property type="match status" value="1"/>
</dbReference>
<name>A0A317SYJ1_9PEZI</name>
<dbReference type="EMBL" id="PYWC01000009">
    <property type="protein sequence ID" value="PWW79394.1"/>
    <property type="molecule type" value="Genomic_DNA"/>
</dbReference>
<dbReference type="Gene3D" id="3.40.640.10">
    <property type="entry name" value="Type I PLP-dependent aspartate aminotransferase-like (Major domain)"/>
    <property type="match status" value="1"/>
</dbReference>
<feature type="domain" description="Aromatic amino acid beta-eliminating lyase/threonine aldolase" evidence="6">
    <location>
        <begin position="26"/>
        <end position="312"/>
    </location>
</feature>
<dbReference type="GO" id="GO:0005829">
    <property type="term" value="C:cytosol"/>
    <property type="evidence" value="ECO:0007669"/>
    <property type="project" value="TreeGrafter"/>
</dbReference>
<dbReference type="InterPro" id="IPR015424">
    <property type="entry name" value="PyrdxlP-dep_Trfase"/>
</dbReference>
<evidence type="ECO:0000256" key="2">
    <source>
        <dbReference type="ARBA" id="ARBA00006966"/>
    </source>
</evidence>
<dbReference type="PANTHER" id="PTHR48097">
    <property type="entry name" value="L-THREONINE ALDOLASE-RELATED"/>
    <property type="match status" value="1"/>
</dbReference>
<dbReference type="Proteomes" id="UP000246991">
    <property type="component" value="Unassembled WGS sequence"/>
</dbReference>
<evidence type="ECO:0000313" key="8">
    <source>
        <dbReference type="Proteomes" id="UP000246991"/>
    </source>
</evidence>
<dbReference type="InterPro" id="IPR015421">
    <property type="entry name" value="PyrdxlP-dep_Trfase_major"/>
</dbReference>
<dbReference type="PIRSF" id="PIRSF017617">
    <property type="entry name" value="Thr_aldolase"/>
    <property type="match status" value="1"/>
</dbReference>
<keyword evidence="3" id="KW-0663">Pyridoxal phosphate</keyword>
<organism evidence="7 8">
    <name type="scientific">Tuber magnatum</name>
    <name type="common">white Piedmont truffle</name>
    <dbReference type="NCBI Taxonomy" id="42249"/>
    <lineage>
        <taxon>Eukaryota</taxon>
        <taxon>Fungi</taxon>
        <taxon>Dikarya</taxon>
        <taxon>Ascomycota</taxon>
        <taxon>Pezizomycotina</taxon>
        <taxon>Pezizomycetes</taxon>
        <taxon>Pezizales</taxon>
        <taxon>Tuberaceae</taxon>
        <taxon>Tuber</taxon>
    </lineage>
</organism>
<comment type="cofactor">
    <cofactor evidence="1">
        <name>pyridoxal 5'-phosphate</name>
        <dbReference type="ChEBI" id="CHEBI:597326"/>
    </cofactor>
</comment>
<dbReference type="STRING" id="42249.A0A317SYJ1"/>